<dbReference type="GO" id="GO:0006623">
    <property type="term" value="P:protein targeting to vacuole"/>
    <property type="evidence" value="ECO:0000318"/>
    <property type="project" value="GO_Central"/>
</dbReference>
<evidence type="ECO:0000256" key="1">
    <source>
        <dbReference type="SAM" id="Coils"/>
    </source>
</evidence>
<evidence type="ECO:0000313" key="2">
    <source>
        <dbReference type="EMBL" id="EAY02690.1"/>
    </source>
</evidence>
<dbReference type="VEuPathDB" id="TrichDB:TVAGG3_0676910"/>
<dbReference type="Proteomes" id="UP000001542">
    <property type="component" value="Unassembled WGS sequence"/>
</dbReference>
<evidence type="ECO:0000313" key="3">
    <source>
        <dbReference type="Proteomes" id="UP000001542"/>
    </source>
</evidence>
<dbReference type="RefSeq" id="XP_001314913.1">
    <property type="nucleotide sequence ID" value="XM_001314878.1"/>
</dbReference>
<dbReference type="InParanoid" id="A2EXE1"/>
<protein>
    <submittedName>
        <fullName evidence="2">Uncharacterized protein</fullName>
    </submittedName>
</protein>
<dbReference type="KEGG" id="tva:4760530"/>
<organism evidence="2 3">
    <name type="scientific">Trichomonas vaginalis (strain ATCC PRA-98 / G3)</name>
    <dbReference type="NCBI Taxonomy" id="412133"/>
    <lineage>
        <taxon>Eukaryota</taxon>
        <taxon>Metamonada</taxon>
        <taxon>Parabasalia</taxon>
        <taxon>Trichomonadida</taxon>
        <taxon>Trichomonadidae</taxon>
        <taxon>Trichomonas</taxon>
    </lineage>
</organism>
<accession>A2EXE1</accession>
<proteinExistence type="predicted"/>
<feature type="coiled-coil region" evidence="1">
    <location>
        <begin position="467"/>
        <end position="494"/>
    </location>
</feature>
<keyword evidence="3" id="KW-1185">Reference proteome</keyword>
<dbReference type="OrthoDB" id="10635266at2759"/>
<gene>
    <name evidence="2" type="ORF">TVAG_406670</name>
</gene>
<sequence length="1362" mass="157894">MIAIREVIFHALKRKLKLVFGDSLILMRGMQMFSIKIASGLSENCHFEIFNMKFGIYPLGFFHSSGTSILSLQCSKLHLTLKHIDLKNKQKSRQSLEKYVIQTFGKLIATILFKSMNLDLNNAFISVNGFKFSFTQLKMFYRRDNNNLDFHFLLNECIFNLNIPSLRIPSVEFNLSATVDVIPHLMKNILNFAISLNSLNMQYEKAKIHVFPISCTFHAKNDEFAVGTIKFEPIDIFVPLFDLLTTNLSFTAEEIFLSNQRIKANRINLIRMNRNVLSIPSFLMKGTNITLGKIDCTVSTPMMIDVGLLARFCIEKLTLKPRDDIHDKFALFREITATSPSGILKFELSDTHVHKFALTKIDFKDMVVSAKNVVGDIIFVNQIVPFCIGNKISMRIEPPRMDVKAGYIELILSDDFAETTYFQELFGIFRFLQSHFRGGTWNTRTQLPPTRFIFSLELASGLVRYTRPQLTIEIQKANEAMAAAQEDLRLRQEKALQIIQSTNPNKFNREKFDYESKQLFLKLYKGLLKEIDNHVETDWFTVEIKNLECGINGFSIPNRKAALDKIKNICNEVTDDIIGQISGAPYYGSCEYLAWKIPEFGVVYSGSNLESKGHFFSAYHNSTKANEFFLFKISCDEGQEEFQIPMISSRNVVFLDVSLQASKIYGHWGLAFIQWCQDFKLASRIFRQRHYKFKWLQFIDHTRFRTRWKFDLKSKDISYGFNDPVDPFGEPLYILTYHNCSISFDGDKYSLTGSDFVIYFTNQSGQHAFCTLFQPRAKIRWGTHNANMPKDERRPIFIPIDSSMMTDPDYDPYEKWRTDKFSIHVTETFSDQFGIVDLDQLQIVLDRVAPRMTLEKFVKPPLFVIRFVPFPLYGFTDANITLPPLLMRMMNGSLIFNIVDDPLQVFYNESLPRSMSITSNDLTLICTYNMRTILSMNMKGLQVERNKGIMQVNMKENITKLNLDQLFQLKRIPLKLHPKKGISNLQSMNSVEELFHYFNQTIMTVSVQKIDFRINYSNEQILSILISLLIIEKRINEANLAMMTYAFTECLIRAPPNINLVSLKEPQLCTAMASNRAIIASTINAVDLSISQEDIEFYKPIIKRIRQYFTHLDFNNTTEDENAKDMEKPKIEFMILLTLECLNVELLKQTRNPLITAKLQGICFDAKRIEDMSEAIKISFRKIEAERNDAIDVFHNIFKSNEGSQPIFNFVLNQTRPLMRCPVFDRIDVTLAPFLISIDIAFFMEIVEFFKSTDEMHVLEFDEEEIESTQPVELQKVDTQQNDSNLFFCRMFRFNPIDASLNIRFPRESVFAEFTNRPFVFNGLFLEDIFGTKQQIIALLKKNLKWTVIKALPKLIFKKSKE</sequence>
<dbReference type="VEuPathDB" id="TrichDB:TVAG_406670"/>
<name>A2EXE1_TRIV3</name>
<reference evidence="2" key="2">
    <citation type="journal article" date="2007" name="Science">
        <title>Draft genome sequence of the sexually transmitted pathogen Trichomonas vaginalis.</title>
        <authorList>
            <person name="Carlton J.M."/>
            <person name="Hirt R.P."/>
            <person name="Silva J.C."/>
            <person name="Delcher A.L."/>
            <person name="Schatz M."/>
            <person name="Zhao Q."/>
            <person name="Wortman J.R."/>
            <person name="Bidwell S.L."/>
            <person name="Alsmark U.C.M."/>
            <person name="Besteiro S."/>
            <person name="Sicheritz-Ponten T."/>
            <person name="Noel C.J."/>
            <person name="Dacks J.B."/>
            <person name="Foster P.G."/>
            <person name="Simillion C."/>
            <person name="Van de Peer Y."/>
            <person name="Miranda-Saavedra D."/>
            <person name="Barton G.J."/>
            <person name="Westrop G.D."/>
            <person name="Mueller S."/>
            <person name="Dessi D."/>
            <person name="Fiori P.L."/>
            <person name="Ren Q."/>
            <person name="Paulsen I."/>
            <person name="Zhang H."/>
            <person name="Bastida-Corcuera F.D."/>
            <person name="Simoes-Barbosa A."/>
            <person name="Brown M.T."/>
            <person name="Hayes R.D."/>
            <person name="Mukherjee M."/>
            <person name="Okumura C.Y."/>
            <person name="Schneider R."/>
            <person name="Smith A.J."/>
            <person name="Vanacova S."/>
            <person name="Villalvazo M."/>
            <person name="Haas B.J."/>
            <person name="Pertea M."/>
            <person name="Feldblyum T.V."/>
            <person name="Utterback T.R."/>
            <person name="Shu C.L."/>
            <person name="Osoegawa K."/>
            <person name="de Jong P.J."/>
            <person name="Hrdy I."/>
            <person name="Horvathova L."/>
            <person name="Zubacova Z."/>
            <person name="Dolezal P."/>
            <person name="Malik S.B."/>
            <person name="Logsdon J.M. Jr."/>
            <person name="Henze K."/>
            <person name="Gupta A."/>
            <person name="Wang C.C."/>
            <person name="Dunne R.L."/>
            <person name="Upcroft J.A."/>
            <person name="Upcroft P."/>
            <person name="White O."/>
            <person name="Salzberg S.L."/>
            <person name="Tang P."/>
            <person name="Chiu C.-H."/>
            <person name="Lee Y.-S."/>
            <person name="Embley T.M."/>
            <person name="Coombs G.H."/>
            <person name="Mottram J.C."/>
            <person name="Tachezy J."/>
            <person name="Fraser-Liggett C.M."/>
            <person name="Johnson P.J."/>
        </authorList>
    </citation>
    <scope>NUCLEOTIDE SEQUENCE [LARGE SCALE GENOMIC DNA]</scope>
    <source>
        <strain evidence="2">G3</strain>
    </source>
</reference>
<reference evidence="2" key="1">
    <citation type="submission" date="2006-10" db="EMBL/GenBank/DDBJ databases">
        <authorList>
            <person name="Amadeo P."/>
            <person name="Zhao Q."/>
            <person name="Wortman J."/>
            <person name="Fraser-Liggett C."/>
            <person name="Carlton J."/>
        </authorList>
    </citation>
    <scope>NUCLEOTIDE SEQUENCE</scope>
    <source>
        <strain evidence="2">G3</strain>
    </source>
</reference>
<dbReference type="EMBL" id="DS113528">
    <property type="protein sequence ID" value="EAY02690.1"/>
    <property type="molecule type" value="Genomic_DNA"/>
</dbReference>
<dbReference type="GO" id="GO:0045053">
    <property type="term" value="P:protein retention in Golgi apparatus"/>
    <property type="evidence" value="ECO:0000318"/>
    <property type="project" value="GO_Central"/>
</dbReference>
<keyword evidence="1" id="KW-0175">Coiled coil</keyword>